<organism evidence="1 3">
    <name type="scientific">Eleusine coracana subsp. coracana</name>
    <dbReference type="NCBI Taxonomy" id="191504"/>
    <lineage>
        <taxon>Eukaryota</taxon>
        <taxon>Viridiplantae</taxon>
        <taxon>Streptophyta</taxon>
        <taxon>Embryophyta</taxon>
        <taxon>Tracheophyta</taxon>
        <taxon>Spermatophyta</taxon>
        <taxon>Magnoliopsida</taxon>
        <taxon>Liliopsida</taxon>
        <taxon>Poales</taxon>
        <taxon>Poaceae</taxon>
        <taxon>PACMAD clade</taxon>
        <taxon>Chloridoideae</taxon>
        <taxon>Cynodonteae</taxon>
        <taxon>Eleusininae</taxon>
        <taxon>Eleusine</taxon>
    </lineage>
</organism>
<accession>A0AAV5DMP3</accession>
<comment type="caution">
    <text evidence="1">The sequence shown here is derived from an EMBL/GenBank/DDBJ whole genome shotgun (WGS) entry which is preliminary data.</text>
</comment>
<protein>
    <submittedName>
        <fullName evidence="1">Uncharacterized protein</fullName>
    </submittedName>
</protein>
<sequence length="98" mass="10066">MNYAKVSSFAAMEAAERAVPAGSVVAVTICDSLPDGDAMAVLNRVRVLGWVLTNPARLQSKIERANAAAQAAAALRGVTLGTFQAASRHDAGRSVGQA</sequence>
<dbReference type="EMBL" id="BQKI01000098">
    <property type="protein sequence ID" value="GJN39519.1"/>
    <property type="molecule type" value="Genomic_DNA"/>
</dbReference>
<evidence type="ECO:0000313" key="2">
    <source>
        <dbReference type="EMBL" id="GJN39519.1"/>
    </source>
</evidence>
<evidence type="ECO:0000313" key="3">
    <source>
        <dbReference type="Proteomes" id="UP001054889"/>
    </source>
</evidence>
<keyword evidence="3" id="KW-1185">Reference proteome</keyword>
<dbReference type="EMBL" id="BQKI01000023">
    <property type="protein sequence ID" value="GJN12299.1"/>
    <property type="molecule type" value="Genomic_DNA"/>
</dbReference>
<dbReference type="Proteomes" id="UP001054889">
    <property type="component" value="Unassembled WGS sequence"/>
</dbReference>
<proteinExistence type="predicted"/>
<name>A0AAV5DMP3_ELECO</name>
<evidence type="ECO:0000313" key="1">
    <source>
        <dbReference type="EMBL" id="GJN12299.1"/>
    </source>
</evidence>
<dbReference type="AlphaFoldDB" id="A0AAV5DMP3"/>
<reference evidence="1" key="2">
    <citation type="submission" date="2021-12" db="EMBL/GenBank/DDBJ databases">
        <title>Resequencing data analysis of finger millet.</title>
        <authorList>
            <person name="Hatakeyama M."/>
            <person name="Aluri S."/>
            <person name="Balachadran M.T."/>
            <person name="Sivarajan S.R."/>
            <person name="Poveda L."/>
            <person name="Shimizu-Inatsugi R."/>
            <person name="Schlapbach R."/>
            <person name="Sreeman S.M."/>
            <person name="Shimizu K.K."/>
        </authorList>
    </citation>
    <scope>NUCLEOTIDE SEQUENCE</scope>
</reference>
<gene>
    <name evidence="1" type="primary">ga30566</name>
    <name evidence="2" type="synonym">gb28643</name>
    <name evidence="1" type="ORF">PR202_ga30566</name>
    <name evidence="2" type="ORF">PR202_gb28643</name>
</gene>
<reference evidence="1" key="1">
    <citation type="journal article" date="2018" name="DNA Res.">
        <title>Multiple hybrid de novo genome assembly of finger millet, an orphan allotetraploid crop.</title>
        <authorList>
            <person name="Hatakeyama M."/>
            <person name="Aluri S."/>
            <person name="Balachadran M.T."/>
            <person name="Sivarajan S.R."/>
            <person name="Patrignani A."/>
            <person name="Gruter S."/>
            <person name="Poveda L."/>
            <person name="Shimizu-Inatsugi R."/>
            <person name="Baeten J."/>
            <person name="Francoijs K.J."/>
            <person name="Nataraja K.N."/>
            <person name="Reddy Y.A.N."/>
            <person name="Phadnis S."/>
            <person name="Ravikumar R.L."/>
            <person name="Schlapbach R."/>
            <person name="Sreeman S.M."/>
            <person name="Shimizu K.K."/>
        </authorList>
    </citation>
    <scope>NUCLEOTIDE SEQUENCE</scope>
</reference>